<accession>A0A1S0TVW6</accession>
<name>A0A1I7VW32_LOALO</name>
<evidence type="ECO:0000313" key="2">
    <source>
        <dbReference type="Proteomes" id="UP000095285"/>
    </source>
</evidence>
<keyword evidence="2" id="KW-1185">Reference proteome</keyword>
<accession>A0A1I7VW32</accession>
<dbReference type="AlphaFoldDB" id="A0A1I7VW32"/>
<dbReference type="CTD" id="9944811"/>
<proteinExistence type="predicted"/>
<reference evidence="1 2" key="1">
    <citation type="submission" date="2012-04" db="EMBL/GenBank/DDBJ databases">
        <title>The Genome Sequence of Loa loa.</title>
        <authorList>
            <consortium name="The Broad Institute Genome Sequencing Platform"/>
            <consortium name="Broad Institute Genome Sequencing Center for Infectious Disease"/>
            <person name="Nutman T.B."/>
            <person name="Fink D.L."/>
            <person name="Russ C."/>
            <person name="Young S."/>
            <person name="Zeng Q."/>
            <person name="Gargeya S."/>
            <person name="Alvarado L."/>
            <person name="Berlin A."/>
            <person name="Chapman S.B."/>
            <person name="Chen Z."/>
            <person name="Freedman E."/>
            <person name="Gellesch M."/>
            <person name="Goldberg J."/>
            <person name="Griggs A."/>
            <person name="Gujja S."/>
            <person name="Heilman E.R."/>
            <person name="Heiman D."/>
            <person name="Howarth C."/>
            <person name="Mehta T."/>
            <person name="Neiman D."/>
            <person name="Pearson M."/>
            <person name="Roberts A."/>
            <person name="Saif S."/>
            <person name="Shea T."/>
            <person name="Shenoy N."/>
            <person name="Sisk P."/>
            <person name="Stolte C."/>
            <person name="Sykes S."/>
            <person name="White J."/>
            <person name="Yandava C."/>
            <person name="Haas B."/>
            <person name="Henn M.R."/>
            <person name="Nusbaum C."/>
            <person name="Birren B."/>
        </authorList>
    </citation>
    <scope>NUCLEOTIDE SEQUENCE [LARGE SCALE GENOMIC DNA]</scope>
</reference>
<dbReference type="RefSeq" id="XP_003142975.1">
    <property type="nucleotide sequence ID" value="XM_003142927.1"/>
</dbReference>
<dbReference type="KEGG" id="loa:LOAG_07394"/>
<dbReference type="Proteomes" id="UP000095285">
    <property type="component" value="Unassembled WGS sequence"/>
</dbReference>
<protein>
    <submittedName>
        <fullName evidence="3">Ovule protein</fullName>
    </submittedName>
</protein>
<gene>
    <name evidence="1 3" type="ORF">LOAG_07394</name>
</gene>
<organism evidence="2 3">
    <name type="scientific">Loa loa</name>
    <name type="common">Eye worm</name>
    <name type="synonym">Filaria loa</name>
    <dbReference type="NCBI Taxonomy" id="7209"/>
    <lineage>
        <taxon>Eukaryota</taxon>
        <taxon>Metazoa</taxon>
        <taxon>Ecdysozoa</taxon>
        <taxon>Nematoda</taxon>
        <taxon>Chromadorea</taxon>
        <taxon>Rhabditida</taxon>
        <taxon>Spirurina</taxon>
        <taxon>Spiruromorpha</taxon>
        <taxon>Filarioidea</taxon>
        <taxon>Onchocercidae</taxon>
        <taxon>Loa</taxon>
    </lineage>
</organism>
<evidence type="ECO:0000313" key="1">
    <source>
        <dbReference type="EMBL" id="EFO21096.1"/>
    </source>
</evidence>
<dbReference type="WBParaSite" id="EN70_6935">
    <property type="protein sequence ID" value="EN70_6935"/>
    <property type="gene ID" value="EN70_6935"/>
</dbReference>
<dbReference type="EMBL" id="JH712384">
    <property type="protein sequence ID" value="EFO21096.1"/>
    <property type="molecule type" value="Genomic_DNA"/>
</dbReference>
<evidence type="ECO:0000313" key="3">
    <source>
        <dbReference type="WBParaSite" id="EN70_6935"/>
    </source>
</evidence>
<dbReference type="OrthoDB" id="5815614at2759"/>
<reference evidence="3" key="2">
    <citation type="submission" date="2016-11" db="UniProtKB">
        <authorList>
            <consortium name="WormBaseParasite"/>
        </authorList>
    </citation>
    <scope>IDENTIFICATION</scope>
</reference>
<dbReference type="OMA" id="ETESHTW"/>
<dbReference type="GeneID" id="9944811"/>
<sequence length="109" mass="12201">MASALYRRRRKLCVSSKVYRQAKSSFFATETESHTWDNLSFSCSAADFSMSKMQFQSLESLSDDSYINSLDEAISYKASIVHKKSIKDASPKSVANTTISELSVHASDR</sequence>